<dbReference type="InterPro" id="IPR025350">
    <property type="entry name" value="DUF4254"/>
</dbReference>
<dbReference type="EMBL" id="JAYKYQ010000006">
    <property type="protein sequence ID" value="MEB3511726.1"/>
    <property type="molecule type" value="Genomic_DNA"/>
</dbReference>
<comment type="caution">
    <text evidence="1">The sequence shown here is derived from an EMBL/GenBank/DDBJ whole genome shotgun (WGS) entry which is preliminary data.</text>
</comment>
<sequence length="143" mass="15555">MTTGAVLPAKHQVLQACRGEMQESNPLLRCAHELTTLHERRLSAAHDALDEIDALRASLIRDIDRWITVQLPPAHGAAHVHTETVGAVIDRLAQFTANAYAALASASEWDLWDAWQRLAELAVGYDDLAAEVCAGVRRLPGAS</sequence>
<proteinExistence type="predicted"/>
<dbReference type="Pfam" id="PF14063">
    <property type="entry name" value="DUF4254"/>
    <property type="match status" value="1"/>
</dbReference>
<accession>A0ABU6AW60</accession>
<name>A0ABU6AW60_9NOCA</name>
<organism evidence="1 2">
    <name type="scientific">Nocardia implantans</name>
    <dbReference type="NCBI Taxonomy" id="3108168"/>
    <lineage>
        <taxon>Bacteria</taxon>
        <taxon>Bacillati</taxon>
        <taxon>Actinomycetota</taxon>
        <taxon>Actinomycetes</taxon>
        <taxon>Mycobacteriales</taxon>
        <taxon>Nocardiaceae</taxon>
        <taxon>Nocardia</taxon>
    </lineage>
</organism>
<evidence type="ECO:0000313" key="1">
    <source>
        <dbReference type="EMBL" id="MEB3511726.1"/>
    </source>
</evidence>
<gene>
    <name evidence="1" type="ORF">U3653_16980</name>
</gene>
<dbReference type="Proteomes" id="UP001348098">
    <property type="component" value="Unassembled WGS sequence"/>
</dbReference>
<evidence type="ECO:0000313" key="2">
    <source>
        <dbReference type="Proteomes" id="UP001348098"/>
    </source>
</evidence>
<dbReference type="RefSeq" id="WP_195080387.1">
    <property type="nucleotide sequence ID" value="NZ_JAYESH010000013.1"/>
</dbReference>
<protein>
    <submittedName>
        <fullName evidence="1">DUF4254 domain-containing protein</fullName>
    </submittedName>
</protein>
<keyword evidence="2" id="KW-1185">Reference proteome</keyword>
<reference evidence="1 2" key="1">
    <citation type="submission" date="2023-12" db="EMBL/GenBank/DDBJ databases">
        <title>novel species in genus Nocarida.</title>
        <authorList>
            <person name="Li Z."/>
        </authorList>
    </citation>
    <scope>NUCLEOTIDE SEQUENCE [LARGE SCALE GENOMIC DNA]</scope>
    <source>
        <strain evidence="1 2">CDC186</strain>
    </source>
</reference>